<name>A0A078KEW2_PLAYE</name>
<keyword evidence="3 9" id="KW-0808">Transferase</keyword>
<dbReference type="GeneID" id="3801693"/>
<evidence type="ECO:0000256" key="3">
    <source>
        <dbReference type="ARBA" id="ARBA00022679"/>
    </source>
</evidence>
<evidence type="ECO:0000256" key="5">
    <source>
        <dbReference type="ARBA" id="ARBA00022824"/>
    </source>
</evidence>
<reference evidence="11 12" key="1">
    <citation type="journal article" date="2014" name="BMC Biol.">
        <title>A comprehensive evaluation of rodent malaria parasite genomes and gene expression.</title>
        <authorList>
            <person name="Otto T.D."/>
            <person name="Bohme U."/>
            <person name="Jackson A.P."/>
            <person name="Hunt M."/>
            <person name="Franke-Fayard B."/>
            <person name="Hoeijmakers W.A."/>
            <person name="Religa A.A."/>
            <person name="Robertson L."/>
            <person name="Sanders M."/>
            <person name="Ogun S.A."/>
            <person name="Cunningham D."/>
            <person name="Erhart A."/>
            <person name="Billker O."/>
            <person name="Khan S.M."/>
            <person name="Stunnenberg H.G."/>
            <person name="Langhorne J."/>
            <person name="Holder A.A."/>
            <person name="Waters A.P."/>
            <person name="Newbold C.I."/>
            <person name="Pain A."/>
            <person name="Berriman M."/>
            <person name="Janse C.J."/>
        </authorList>
    </citation>
    <scope>NUCLEOTIDE SEQUENCE [LARGE SCALE GENOMIC DNA]</scope>
    <source>
        <strain evidence="10 11">17X</strain>
        <strain evidence="9 12">YM</strain>
    </source>
</reference>
<gene>
    <name evidence="10" type="ORF">PY17X_1360400</name>
    <name evidence="9" type="ORF">PYYM_1356800</name>
</gene>
<keyword evidence="2 8" id="KW-0328">Glycosyltransferase</keyword>
<reference evidence="9" key="2">
    <citation type="submission" date="2014-05" db="EMBL/GenBank/DDBJ databases">
        <authorList>
            <person name="Aslett A.Martin."/>
            <person name="De Silva Nishadi"/>
        </authorList>
    </citation>
    <scope>NUCLEOTIDE SEQUENCE</scope>
    <source>
        <strain evidence="9">YM</strain>
    </source>
</reference>
<dbReference type="EMBL" id="LK934641">
    <property type="protein sequence ID" value="CDU20214.1"/>
    <property type="molecule type" value="Genomic_DNA"/>
</dbReference>
<evidence type="ECO:0000313" key="11">
    <source>
        <dbReference type="Proteomes" id="UP000072874"/>
    </source>
</evidence>
<dbReference type="GO" id="GO:0000026">
    <property type="term" value="F:alpha-1,2-mannosyltransferase activity"/>
    <property type="evidence" value="ECO:0007669"/>
    <property type="project" value="TreeGrafter"/>
</dbReference>
<dbReference type="GO" id="GO:0005789">
    <property type="term" value="C:endoplasmic reticulum membrane"/>
    <property type="evidence" value="ECO:0007669"/>
    <property type="project" value="UniProtKB-SubCell"/>
</dbReference>
<dbReference type="OMA" id="CYDTPLY"/>
<evidence type="ECO:0000256" key="1">
    <source>
        <dbReference type="ARBA" id="ARBA00004477"/>
    </source>
</evidence>
<evidence type="ECO:0000313" key="10">
    <source>
        <dbReference type="EMBL" id="VTZ80972.1"/>
    </source>
</evidence>
<dbReference type="PANTHER" id="PTHR22760">
    <property type="entry name" value="GLYCOSYLTRANSFERASE"/>
    <property type="match status" value="1"/>
</dbReference>
<evidence type="ECO:0000256" key="7">
    <source>
        <dbReference type="ARBA" id="ARBA00023136"/>
    </source>
</evidence>
<dbReference type="VEuPathDB" id="PlasmoDB:PY17X_1360400"/>
<dbReference type="GO" id="GO:0006506">
    <property type="term" value="P:GPI anchor biosynthetic process"/>
    <property type="evidence" value="ECO:0007669"/>
    <property type="project" value="TreeGrafter"/>
</dbReference>
<dbReference type="VEuPathDB" id="PlasmoDB:PY01388"/>
<feature type="transmembrane region" description="Helical" evidence="8">
    <location>
        <begin position="146"/>
        <end position="165"/>
    </location>
</feature>
<evidence type="ECO:0000256" key="2">
    <source>
        <dbReference type="ARBA" id="ARBA00022676"/>
    </source>
</evidence>
<dbReference type="InterPro" id="IPR005599">
    <property type="entry name" value="GPI_mannosylTrfase"/>
</dbReference>
<evidence type="ECO:0000256" key="8">
    <source>
        <dbReference type="RuleBase" id="RU363075"/>
    </source>
</evidence>
<evidence type="ECO:0000256" key="6">
    <source>
        <dbReference type="ARBA" id="ARBA00022989"/>
    </source>
</evidence>
<reference evidence="10" key="3">
    <citation type="submission" date="2014-05" db="EMBL/GenBank/DDBJ databases">
        <authorList>
            <person name="Aslett M.A."/>
            <person name="De Silva N."/>
        </authorList>
    </citation>
    <scope>NUCLEOTIDE SEQUENCE</scope>
    <source>
        <strain evidence="10">17X</strain>
    </source>
</reference>
<feature type="transmembrane region" description="Helical" evidence="8">
    <location>
        <begin position="111"/>
        <end position="134"/>
    </location>
</feature>
<feature type="transmembrane region" description="Helical" evidence="8">
    <location>
        <begin position="391"/>
        <end position="410"/>
    </location>
</feature>
<keyword evidence="4 8" id="KW-0812">Transmembrane</keyword>
<feature type="transmembrane region" description="Helical" evidence="8">
    <location>
        <begin position="447"/>
        <end position="471"/>
    </location>
</feature>
<dbReference type="Pfam" id="PF03901">
    <property type="entry name" value="Glyco_transf_22"/>
    <property type="match status" value="2"/>
</dbReference>
<dbReference type="AlphaFoldDB" id="A0A078KEW2"/>
<comment type="subcellular location">
    <subcellularLocation>
        <location evidence="1 8">Endoplasmic reticulum membrane</location>
        <topology evidence="1 8">Multi-pass membrane protein</topology>
    </subcellularLocation>
</comment>
<dbReference type="Proteomes" id="UP000072874">
    <property type="component" value="Chromosome 13"/>
</dbReference>
<evidence type="ECO:0000256" key="4">
    <source>
        <dbReference type="ARBA" id="ARBA00022692"/>
    </source>
</evidence>
<proteinExistence type="inferred from homology"/>
<protein>
    <recommendedName>
        <fullName evidence="8">Mannosyltransferase</fullName>
        <ecNumber evidence="8">2.4.1.-</ecNumber>
    </recommendedName>
</protein>
<dbReference type="EMBL" id="LM993667">
    <property type="protein sequence ID" value="VTZ80972.1"/>
    <property type="molecule type" value="Genomic_DNA"/>
</dbReference>
<sequence>MLSSSLLKIRGSILRRVVLSKYSFFYLSIFRLFNSLFVQTSFFPDEYAQSVEISHYMTFGYGHMPWEWEPCIALRSIIHPLIYSILFYILKISRLDSPFLVLYVPKIFQGLCAAFADYIFIKLIIHWYCILYYIKGKKKKKEFYNFIGTILVWYFFCWFNFYSICRTSSNSFEYLFNLVGVYFLSKNYYPSIILQKEDQNKIKNDVNNGVNNDVNSDVNNDVLLNNNSKCEVDNLNEGENKNRYKRHEIKIIKDNEQINETELIRNKSFYDFPKCSNLINNDNNKTKEIIFKKNKNMYNEYQIDMNNNNNFFSISDDFYKNKKFHIKNFLLSLFFSSVCVLIRPTALLFWLVIYFFYILKLVHATAATATTTGMVENKKNWEKIRRNGNKLTWIEVLIIGMIYTIIFLLISIAIDSYFYGQITISFYNFFMFNLISGENSYFGDNFFFYYFFSVIPSIYLTLTPFTYYKFFNLFKKIVKKKIFKFDISRIDHVVYIATFFEIFILSFSNHKEHKMLIGYTSFLSILTVLSLYKIGSKFGIRDIFYETKNKKIVKTKKGQIFIMLINISFILHLICIFFFSLIHNRSPENVAKYFRNLKINDDDNKITIFITDCYDTPLYSHIHRKYKIGFLDCTPYIKNENGETIYNWRKKIYDDNFGRQFFDIFNNDNKKSNYIEPYIFPNKSFYWFGNTHFNEKNKFKFIYEKINFSCLKYRFDNPLHGDLPLYIVTNSNTLKYLQNFLKKYNYYQDSQAFFSYFQINDKYKINPVYHFIFKRHIN</sequence>
<reference evidence="10" key="4">
    <citation type="submission" date="2019-05" db="EMBL/GenBank/DDBJ databases">
        <authorList>
            <consortium name="Pathogen Informatics"/>
        </authorList>
    </citation>
    <scope>NUCLEOTIDE SEQUENCE</scope>
    <source>
        <strain evidence="10">17X</strain>
    </source>
</reference>
<comment type="similarity">
    <text evidence="8">Belongs to the glycosyltransferase 22 family.</text>
</comment>
<feature type="transmembrane region" description="Helical" evidence="8">
    <location>
        <begin position="72"/>
        <end position="90"/>
    </location>
</feature>
<keyword evidence="7 8" id="KW-0472">Membrane</keyword>
<dbReference type="EC" id="2.4.1.-" evidence="8"/>
<evidence type="ECO:0000313" key="12">
    <source>
        <dbReference type="Proteomes" id="UP000072904"/>
    </source>
</evidence>
<dbReference type="KEGG" id="pyo:PY17X_1360400"/>
<dbReference type="OrthoDB" id="416834at2759"/>
<feature type="transmembrane region" description="Helical" evidence="8">
    <location>
        <begin position="329"/>
        <end position="357"/>
    </location>
</feature>
<keyword evidence="6 8" id="KW-1133">Transmembrane helix</keyword>
<feature type="transmembrane region" description="Helical" evidence="8">
    <location>
        <begin position="560"/>
        <end position="582"/>
    </location>
</feature>
<dbReference type="Proteomes" id="UP000072904">
    <property type="component" value="Chromosome 13"/>
</dbReference>
<dbReference type="VEuPathDB" id="PlasmoDB:Py17XNL_001303439"/>
<dbReference type="RefSeq" id="XP_729140.2">
    <property type="nucleotide sequence ID" value="XM_724047.2"/>
</dbReference>
<feature type="transmembrane region" description="Helical" evidence="8">
    <location>
        <begin position="516"/>
        <end position="534"/>
    </location>
</feature>
<dbReference type="VEuPathDB" id="PlasmoDB:PYYM_1356800"/>
<accession>A0A078KEW2</accession>
<dbReference type="PANTHER" id="PTHR22760:SF4">
    <property type="entry name" value="GPI MANNOSYLTRANSFERASE 3"/>
    <property type="match status" value="1"/>
</dbReference>
<organism evidence="9 12">
    <name type="scientific">Plasmodium yoelii</name>
    <dbReference type="NCBI Taxonomy" id="5861"/>
    <lineage>
        <taxon>Eukaryota</taxon>
        <taxon>Sar</taxon>
        <taxon>Alveolata</taxon>
        <taxon>Apicomplexa</taxon>
        <taxon>Aconoidasida</taxon>
        <taxon>Haemosporida</taxon>
        <taxon>Plasmodiidae</taxon>
        <taxon>Plasmodium</taxon>
        <taxon>Plasmodium (Vinckeia)</taxon>
    </lineage>
</organism>
<feature type="transmembrane region" description="Helical" evidence="8">
    <location>
        <begin position="492"/>
        <end position="510"/>
    </location>
</feature>
<evidence type="ECO:0000313" key="9">
    <source>
        <dbReference type="EMBL" id="CDU20214.1"/>
    </source>
</evidence>
<keyword evidence="5 8" id="KW-0256">Endoplasmic reticulum</keyword>